<dbReference type="EMBL" id="LR899011">
    <property type="protein sequence ID" value="CAD7084750.1"/>
    <property type="molecule type" value="Genomic_DNA"/>
</dbReference>
<keyword evidence="2" id="KW-1185">Reference proteome</keyword>
<name>A0A7R8YWE7_HERIL</name>
<sequence length="69" mass="7979">MQKAPKLKPHHMQVRYKFAVEIDIQIVLAWVSTDLNSMENDWGMILCDLYNNAKEYATVPELKEAIKSA</sequence>
<dbReference type="InParanoid" id="A0A7R8YWE7"/>
<proteinExistence type="predicted"/>
<reference evidence="1 2" key="1">
    <citation type="submission" date="2020-11" db="EMBL/GenBank/DDBJ databases">
        <authorList>
            <person name="Wallbank WR R."/>
            <person name="Pardo Diaz C."/>
            <person name="Kozak K."/>
            <person name="Martin S."/>
            <person name="Jiggins C."/>
            <person name="Moest M."/>
            <person name="Warren A I."/>
            <person name="Generalovic N T."/>
            <person name="Byers J.R.P. K."/>
            <person name="Montejo-Kovacevich G."/>
            <person name="Yen C E."/>
        </authorList>
    </citation>
    <scope>NUCLEOTIDE SEQUENCE [LARGE SCALE GENOMIC DNA]</scope>
</reference>
<protein>
    <submittedName>
        <fullName evidence="1">Uncharacterized protein</fullName>
    </submittedName>
</protein>
<evidence type="ECO:0000313" key="2">
    <source>
        <dbReference type="Proteomes" id="UP000594454"/>
    </source>
</evidence>
<gene>
    <name evidence="1" type="ORF">HERILL_LOCUS7628</name>
</gene>
<organism evidence="1 2">
    <name type="scientific">Hermetia illucens</name>
    <name type="common">Black soldier fly</name>
    <dbReference type="NCBI Taxonomy" id="343691"/>
    <lineage>
        <taxon>Eukaryota</taxon>
        <taxon>Metazoa</taxon>
        <taxon>Ecdysozoa</taxon>
        <taxon>Arthropoda</taxon>
        <taxon>Hexapoda</taxon>
        <taxon>Insecta</taxon>
        <taxon>Pterygota</taxon>
        <taxon>Neoptera</taxon>
        <taxon>Endopterygota</taxon>
        <taxon>Diptera</taxon>
        <taxon>Brachycera</taxon>
        <taxon>Stratiomyomorpha</taxon>
        <taxon>Stratiomyidae</taxon>
        <taxon>Hermetiinae</taxon>
        <taxon>Hermetia</taxon>
    </lineage>
</organism>
<accession>A0A7R8YWE7</accession>
<dbReference type="Proteomes" id="UP000594454">
    <property type="component" value="Chromosome 3"/>
</dbReference>
<evidence type="ECO:0000313" key="1">
    <source>
        <dbReference type="EMBL" id="CAD7084750.1"/>
    </source>
</evidence>
<dbReference type="AlphaFoldDB" id="A0A7R8YWE7"/>